<comment type="similarity">
    <text evidence="2">Belongs to the ATP-dependent AMP-binding enzyme family.</text>
</comment>
<dbReference type="InterPro" id="IPR010071">
    <property type="entry name" value="AA_adenyl_dom"/>
</dbReference>
<dbReference type="GO" id="GO:0016874">
    <property type="term" value="F:ligase activity"/>
    <property type="evidence" value="ECO:0007669"/>
    <property type="project" value="UniProtKB-KW"/>
</dbReference>
<dbReference type="SUPFAM" id="SSF47336">
    <property type="entry name" value="ACP-like"/>
    <property type="match status" value="1"/>
</dbReference>
<dbReference type="EMBL" id="JNVM01000059">
    <property type="protein sequence ID" value="KEQ21811.1"/>
    <property type="molecule type" value="Genomic_DNA"/>
</dbReference>
<dbReference type="CDD" id="cd19534">
    <property type="entry name" value="E_NRPS"/>
    <property type="match status" value="1"/>
</dbReference>
<dbReference type="Gene3D" id="3.30.300.30">
    <property type="match status" value="1"/>
</dbReference>
<keyword evidence="5" id="KW-0436">Ligase</keyword>
<evidence type="ECO:0000256" key="4">
    <source>
        <dbReference type="ARBA" id="ARBA00022553"/>
    </source>
</evidence>
<evidence type="ECO:0000313" key="9">
    <source>
        <dbReference type="EMBL" id="KEQ21811.1"/>
    </source>
</evidence>
<dbReference type="GO" id="GO:0008610">
    <property type="term" value="P:lipid biosynthetic process"/>
    <property type="evidence" value="ECO:0007669"/>
    <property type="project" value="UniProtKB-ARBA"/>
</dbReference>
<evidence type="ECO:0000256" key="6">
    <source>
        <dbReference type="ARBA" id="ARBA00023194"/>
    </source>
</evidence>
<dbReference type="Pfam" id="PF13193">
    <property type="entry name" value="AMP-binding_C"/>
    <property type="match status" value="1"/>
</dbReference>
<keyword evidence="7" id="KW-0511">Multifunctional enzyme</keyword>
<dbReference type="Gene3D" id="3.30.559.10">
    <property type="entry name" value="Chloramphenicol acetyltransferase-like domain"/>
    <property type="match status" value="2"/>
</dbReference>
<dbReference type="Gene3D" id="3.40.50.980">
    <property type="match status" value="2"/>
</dbReference>
<dbReference type="GO" id="GO:0017000">
    <property type="term" value="P:antibiotic biosynthetic process"/>
    <property type="evidence" value="ECO:0007669"/>
    <property type="project" value="UniProtKB-KW"/>
</dbReference>
<dbReference type="Pfam" id="PF00668">
    <property type="entry name" value="Condensation"/>
    <property type="match status" value="2"/>
</dbReference>
<dbReference type="SUPFAM" id="SSF52777">
    <property type="entry name" value="CoA-dependent acyltransferases"/>
    <property type="match status" value="4"/>
</dbReference>
<keyword evidence="4" id="KW-0597">Phosphoprotein</keyword>
<dbReference type="InterPro" id="IPR036736">
    <property type="entry name" value="ACP-like_sf"/>
</dbReference>
<dbReference type="InterPro" id="IPR009081">
    <property type="entry name" value="PP-bd_ACP"/>
</dbReference>
<dbReference type="eggNOG" id="COG1020">
    <property type="taxonomic scope" value="Bacteria"/>
</dbReference>
<name>A0A081NTN8_9BACL</name>
<keyword evidence="3" id="KW-0596">Phosphopantetheine</keyword>
<dbReference type="PROSITE" id="PS00012">
    <property type="entry name" value="PHOSPHOPANTETHEINE"/>
    <property type="match status" value="1"/>
</dbReference>
<evidence type="ECO:0000259" key="8">
    <source>
        <dbReference type="PROSITE" id="PS50075"/>
    </source>
</evidence>
<comment type="caution">
    <text evidence="9">The sequence shown here is derived from an EMBL/GenBank/DDBJ whole genome shotgun (WGS) entry which is preliminary data.</text>
</comment>
<comment type="cofactor">
    <cofactor evidence="1">
        <name>pantetheine 4'-phosphate</name>
        <dbReference type="ChEBI" id="CHEBI:47942"/>
    </cofactor>
</comment>
<dbReference type="InterPro" id="IPR023213">
    <property type="entry name" value="CAT-like_dom_sf"/>
</dbReference>
<dbReference type="InterPro" id="IPR010060">
    <property type="entry name" value="NRPS_synth"/>
</dbReference>
<dbReference type="FunFam" id="3.40.50.980:FF:000001">
    <property type="entry name" value="Non-ribosomal peptide synthetase"/>
    <property type="match status" value="1"/>
</dbReference>
<feature type="domain" description="Carrier" evidence="8">
    <location>
        <begin position="961"/>
        <end position="1035"/>
    </location>
</feature>
<sequence length="1505" mass="173533">MRVMDFYKDANYSLSEPQKRIWYVEKVYPDTSINNIGGFVKIKGEINFELLQEAIQKFIRQNEGIRLELYESDGEIRQYVKEYLPFKIPFYDFTAYENPSEAAYSWLQSQFRKAFKLLKTALFEFMLIKINENENGFFVKLHHITSDGWTIQLMTQQITSTYMQLKLGTEGEVDAGYSYIDYLQQEQEYLKSPRFEKDKAFWKERFSNLPEMFLQKSSDSLQGARKTFMLHKSQTDLIRDFAEKNNISLNTLFVCFIMIYLHKSMQQNDIIIGNPVLNRSTNKQKKIAGMFTSTMPFRMNIDEKSCLLDFIQEVNSEIRKYLFHQKYPYNFIIGDIDLYEMGKRNLFQIVLNYYNTRLVTELDGLVIENEEFYNGYQTYSLQIVVKDWSSSGELELQFDYKIDDYTEVEIERLFQQLVNLINNLLNHQTSYLDEIQLVSDNEIDKLVFKNNNTVTEYPKDQTIVELIEAQVEKTPDAIAVSFKDDKLSYDELNKRSNQLARMLVNRGLKSNDFVGIMVEHSLEMILSILAVLKVGAVYVPIDPDYPVHRINYIIKDSNTKFILTNFDLMEGLQFDGEFIHLNSPLIYSGNNTNLAVDVSRNDPVYIIYTSGSTGNPKGTIIHQQGLVNYIWWAKDIYLKNTNDVFALYSSISFDLTVTSIFAPLITGNEIKIYKENEDEFVLHQVLRENEVTVIKLTPAHLSLIKNMDNSQSSVKRFIVGGEDLKSNLAFEVYQSFHGDIEIYNEYGPTETVVGCMIYKFHPKKDVRASVPIGKPIHNVQIYVLDKNLMPVPVGVQGEIYISGDGVAIGYLNKPELTSNHFIDNPFIKGNKMYKTGDLAVYLDDYNLEYIGRTDTQVKIKGYRIELNEIENQLLQIQGVIDAVVIDQLGMSGEKYLSAYLVMKDDVSILNIKAVLTERMPSYMIPVYFKQIDKIPLSVNGKVDRKALPDPTLSVSGSGVQNGNEVVEEILLQVVKEIFTNDGITLEDNFYHLGGDSIKAIQIVSKLNNNDFRLKVKDILNYPIFKELSYVISTKDEKHARQAQAQGSVIPTPIIEWFFMQQFSNPNHWNQSVLLDLHYDIPTENLNTALAKIIAHHDSLRLRYEVENHMLYYANNNDMDFKIEVYDLSPYSDAEQVMRINDIGFLSKSTMNIKNSLLFKAGLFNLGNQRKKLLLTAHHLVVDAVSWRIILDDLKDLLMQLDRSMGALKLPSKTDSFKAWSEALQHYSKTASFDDDLAYWDHRKVTEPMVQNYFVNDVEAAIVDNYNMKSMHFELSTEETQQLLTKANMAYTTQTMDLLVAALSKSLYEFTKVSEVTVELEGHGREQILDDIDILRTVGWFTTLYPITLMIEDSSISAGIKSIKEQLRKIPKKGIGYGIVTYLNGRIMKRNEKLIRFNYLGEFDSGSGSPYFTISEMESGSEQSLDNHPTSLFDIMILKVHQNMRITVSYSSTRIHQEKLQDFMNSFMHQLRQVIAHCCNKEGSEVTPADFETISLSQDELDFLLS</sequence>
<dbReference type="PROSITE" id="PS50075">
    <property type="entry name" value="CARRIER"/>
    <property type="match status" value="1"/>
</dbReference>
<dbReference type="InterPro" id="IPR045851">
    <property type="entry name" value="AMP-bd_C_sf"/>
</dbReference>
<dbReference type="InterPro" id="IPR001242">
    <property type="entry name" value="Condensation_dom"/>
</dbReference>
<dbReference type="PROSITE" id="PS00455">
    <property type="entry name" value="AMP_BINDING"/>
    <property type="match status" value="1"/>
</dbReference>
<proteinExistence type="inferred from homology"/>
<evidence type="ECO:0000256" key="2">
    <source>
        <dbReference type="ARBA" id="ARBA00006432"/>
    </source>
</evidence>
<dbReference type="InterPro" id="IPR000873">
    <property type="entry name" value="AMP-dep_synth/lig_dom"/>
</dbReference>
<dbReference type="InterPro" id="IPR025110">
    <property type="entry name" value="AMP-bd_C"/>
</dbReference>
<dbReference type="Gene3D" id="2.30.38.10">
    <property type="entry name" value="Luciferase, Domain 3"/>
    <property type="match status" value="1"/>
</dbReference>
<protein>
    <recommendedName>
        <fullName evidence="8">Carrier domain-containing protein</fullName>
    </recommendedName>
</protein>
<dbReference type="Gene3D" id="3.30.559.30">
    <property type="entry name" value="Nonribosomal peptide synthetase, condensation domain"/>
    <property type="match status" value="2"/>
</dbReference>
<evidence type="ECO:0000256" key="1">
    <source>
        <dbReference type="ARBA" id="ARBA00001957"/>
    </source>
</evidence>
<accession>A0A081NTN8</accession>
<dbReference type="Proteomes" id="UP000028123">
    <property type="component" value="Unassembled WGS sequence"/>
</dbReference>
<evidence type="ECO:0000313" key="10">
    <source>
        <dbReference type="Proteomes" id="UP000028123"/>
    </source>
</evidence>
<dbReference type="NCBIfam" id="TIGR01720">
    <property type="entry name" value="NRPS-para261"/>
    <property type="match status" value="1"/>
</dbReference>
<dbReference type="InterPro" id="IPR006162">
    <property type="entry name" value="Ppantetheine_attach_site"/>
</dbReference>
<dbReference type="PANTHER" id="PTHR45398:SF1">
    <property type="entry name" value="ENZYME, PUTATIVE (JCVI)-RELATED"/>
    <property type="match status" value="1"/>
</dbReference>
<evidence type="ECO:0000256" key="5">
    <source>
        <dbReference type="ARBA" id="ARBA00022598"/>
    </source>
</evidence>
<dbReference type="InterPro" id="IPR020845">
    <property type="entry name" value="AMP-binding_CS"/>
</dbReference>
<dbReference type="PANTHER" id="PTHR45398">
    <property type="match status" value="1"/>
</dbReference>
<evidence type="ECO:0000256" key="7">
    <source>
        <dbReference type="ARBA" id="ARBA00023268"/>
    </source>
</evidence>
<evidence type="ECO:0000256" key="3">
    <source>
        <dbReference type="ARBA" id="ARBA00022450"/>
    </source>
</evidence>
<reference evidence="9 10" key="1">
    <citation type="submission" date="2014-06" db="EMBL/GenBank/DDBJ databases">
        <title>Draft genome sequence of Paenibacillus sp. MSt1.</title>
        <authorList>
            <person name="Aw Y.K."/>
            <person name="Ong K.S."/>
            <person name="Gan H.M."/>
            <person name="Lee S.M."/>
        </authorList>
    </citation>
    <scope>NUCLEOTIDE SEQUENCE [LARGE SCALE GENOMIC DNA]</scope>
    <source>
        <strain evidence="9 10">MSt1</strain>
    </source>
</reference>
<dbReference type="Gene3D" id="1.10.1200.10">
    <property type="entry name" value="ACP-like"/>
    <property type="match status" value="1"/>
</dbReference>
<dbReference type="Pfam" id="PF00550">
    <property type="entry name" value="PP-binding"/>
    <property type="match status" value="1"/>
</dbReference>
<dbReference type="Pfam" id="PF00501">
    <property type="entry name" value="AMP-binding"/>
    <property type="match status" value="1"/>
</dbReference>
<dbReference type="SUPFAM" id="SSF56801">
    <property type="entry name" value="Acetyl-CoA synthetase-like"/>
    <property type="match status" value="1"/>
</dbReference>
<organism evidence="9 10">
    <name type="scientific">Paenibacillus tyrfis</name>
    <dbReference type="NCBI Taxonomy" id="1501230"/>
    <lineage>
        <taxon>Bacteria</taxon>
        <taxon>Bacillati</taxon>
        <taxon>Bacillota</taxon>
        <taxon>Bacilli</taxon>
        <taxon>Bacillales</taxon>
        <taxon>Paenibacillaceae</taxon>
        <taxon>Paenibacillus</taxon>
    </lineage>
</organism>
<gene>
    <name evidence="9" type="ORF">ET33_30850</name>
</gene>
<keyword evidence="10" id="KW-1185">Reference proteome</keyword>
<keyword evidence="6" id="KW-0045">Antibiotic biosynthesis</keyword>
<dbReference type="NCBIfam" id="TIGR01733">
    <property type="entry name" value="AA-adenyl-dom"/>
    <property type="match status" value="1"/>
</dbReference>